<dbReference type="Pfam" id="PF00574">
    <property type="entry name" value="CLP_protease"/>
    <property type="match status" value="1"/>
</dbReference>
<evidence type="ECO:0000313" key="1">
    <source>
        <dbReference type="EMBL" id="XCG71987.1"/>
    </source>
</evidence>
<dbReference type="Gene3D" id="3.90.226.10">
    <property type="entry name" value="2-enoyl-CoA Hydratase, Chain A, domain 1"/>
    <property type="match status" value="1"/>
</dbReference>
<dbReference type="GO" id="GO:0008233">
    <property type="term" value="F:peptidase activity"/>
    <property type="evidence" value="ECO:0007669"/>
    <property type="project" value="UniProtKB-KW"/>
</dbReference>
<dbReference type="InterPro" id="IPR029045">
    <property type="entry name" value="ClpP/crotonase-like_dom_sf"/>
</dbReference>
<protein>
    <submittedName>
        <fullName evidence="1">ATP-dependent Clp protease proteolytic subunit</fullName>
    </submittedName>
</protein>
<dbReference type="SUPFAM" id="SSF52096">
    <property type="entry name" value="ClpP/crotonase"/>
    <property type="match status" value="1"/>
</dbReference>
<keyword evidence="1" id="KW-0645">Protease</keyword>
<dbReference type="GO" id="GO:0006508">
    <property type="term" value="P:proteolysis"/>
    <property type="evidence" value="ECO:0007669"/>
    <property type="project" value="UniProtKB-KW"/>
</dbReference>
<gene>
    <name evidence="1" type="ORF">ABVN21_14545</name>
</gene>
<dbReference type="RefSeq" id="WP_339553161.1">
    <property type="nucleotide sequence ID" value="NZ_CP159258.1"/>
</dbReference>
<organism evidence="1">
    <name type="scientific">Pseudomonas sp. MYb327</name>
    <dbReference type="NCBI Taxonomy" id="2745230"/>
    <lineage>
        <taxon>Bacteria</taxon>
        <taxon>Pseudomonadati</taxon>
        <taxon>Pseudomonadota</taxon>
        <taxon>Gammaproteobacteria</taxon>
        <taxon>Pseudomonadales</taxon>
        <taxon>Pseudomonadaceae</taxon>
        <taxon>Pseudomonas</taxon>
    </lineage>
</organism>
<proteinExistence type="predicted"/>
<dbReference type="EMBL" id="CP159258">
    <property type="protein sequence ID" value="XCG71987.1"/>
    <property type="molecule type" value="Genomic_DNA"/>
</dbReference>
<reference evidence="1" key="1">
    <citation type="submission" date="2024-06" db="EMBL/GenBank/DDBJ databases">
        <title>The Caenorhabditis elegans bacterial microbiome influences microsporidia infection through nutrient limitation and inhibiting parasite invasion.</title>
        <authorList>
            <person name="Tamim El Jarkass H."/>
            <person name="Castelblanco S."/>
            <person name="Kaur M."/>
            <person name="Wan Y.C."/>
            <person name="Ellis A.E."/>
            <person name="Sheldon R.D."/>
            <person name="Lien E.C."/>
            <person name="Burton N.O."/>
            <person name="Wright G.D."/>
            <person name="Reinke A.W."/>
        </authorList>
    </citation>
    <scope>NUCLEOTIDE SEQUENCE</scope>
    <source>
        <strain evidence="1">MYb327</strain>
    </source>
</reference>
<dbReference type="AlphaFoldDB" id="A0AAU8DXE0"/>
<accession>A0AAU8DXE0</accession>
<sequence length="213" mass="24522">MKYRTSNNIIKLESNQYPMNAITKARSSTQYVIPITGDIGEIYEYGELVNILTYATEDDAVYIQLSSSGGKLETCDYLCRRMDECEAEITVEIGFTCASAASAIALHANDWVIYPSSTMMIHSCSYSPGHGKESDVRARAEFVERVNQEWIERTYQGFLIEEELIDVLDNGKDLYFYADDLRERMPLYKQYRKECKAREVEETLQYWKTLNAA</sequence>
<name>A0AAU8DXE0_9PSED</name>
<keyword evidence="1" id="KW-0378">Hydrolase</keyword>
<dbReference type="InterPro" id="IPR023562">
    <property type="entry name" value="ClpP/TepA"/>
</dbReference>